<protein>
    <submittedName>
        <fullName evidence="2">Uncharacterized protein</fullName>
    </submittedName>
</protein>
<gene>
    <name evidence="2" type="ORF">B0H67DRAFT_648451</name>
</gene>
<dbReference type="AlphaFoldDB" id="A0AA40DP67"/>
<feature type="compositionally biased region" description="Low complexity" evidence="1">
    <location>
        <begin position="168"/>
        <end position="188"/>
    </location>
</feature>
<feature type="compositionally biased region" description="Low complexity" evidence="1">
    <location>
        <begin position="306"/>
        <end position="315"/>
    </location>
</feature>
<accession>A0AA40DP67</accession>
<sequence length="447" mass="49273">MSFAGPVTNGAWSYAGDLHVESSGHNRHRRASIPELKAHFERVEDRPAHWYEAQLLHYGLPPSKTKGTAKMRLFEAVSKDNLGVPAHIARVETELKKEWVKREREAKQALKKQAEPAVAKSTAASKRKANNISPGSNIKISVNVSVGPQGQVQILPPAGPLPKKAKVTKPAPAEKAAKTKTPAKNTTRAPKKKLPASKATTSARSGKTTAPAKTAANSRAKTTSTPIETPAKPRQKQTAKRSVPFGSSRIQSSPAPPPEQYFGRRQEVTLEDSDSDPPPPYPGSPRTSDDDSENDCGSDNSDRKSSSSYESSNDDTLPQLGLLNGRYNIESWRGHSDCALILTLDGKVLWGSFEIDDIQGIFRLKERPYQSSYRRLHFEWRAKDNNGKVYHGTDDDDSYMKFLGDGDVEGRIDLFGESYQFDGHRISGQPMRSEISAASMRTQWNEL</sequence>
<evidence type="ECO:0000256" key="1">
    <source>
        <dbReference type="SAM" id="MobiDB-lite"/>
    </source>
</evidence>
<dbReference type="EMBL" id="JAUKUA010000006">
    <property type="protein sequence ID" value="KAK0708381.1"/>
    <property type="molecule type" value="Genomic_DNA"/>
</dbReference>
<organism evidence="2 3">
    <name type="scientific">Lasiosphaeris hirsuta</name>
    <dbReference type="NCBI Taxonomy" id="260670"/>
    <lineage>
        <taxon>Eukaryota</taxon>
        <taxon>Fungi</taxon>
        <taxon>Dikarya</taxon>
        <taxon>Ascomycota</taxon>
        <taxon>Pezizomycotina</taxon>
        <taxon>Sordariomycetes</taxon>
        <taxon>Sordariomycetidae</taxon>
        <taxon>Sordariales</taxon>
        <taxon>Lasiosphaeriaceae</taxon>
        <taxon>Lasiosphaeris</taxon>
    </lineage>
</organism>
<reference evidence="2" key="1">
    <citation type="submission" date="2023-06" db="EMBL/GenBank/DDBJ databases">
        <title>Genome-scale phylogeny and comparative genomics of the fungal order Sordariales.</title>
        <authorList>
            <consortium name="Lawrence Berkeley National Laboratory"/>
            <person name="Hensen N."/>
            <person name="Bonometti L."/>
            <person name="Westerberg I."/>
            <person name="Brannstrom I.O."/>
            <person name="Guillou S."/>
            <person name="Cros-Aarteil S."/>
            <person name="Calhoun S."/>
            <person name="Haridas S."/>
            <person name="Kuo A."/>
            <person name="Mondo S."/>
            <person name="Pangilinan J."/>
            <person name="Riley R."/>
            <person name="Labutti K."/>
            <person name="Andreopoulos B."/>
            <person name="Lipzen A."/>
            <person name="Chen C."/>
            <person name="Yanf M."/>
            <person name="Daum C."/>
            <person name="Ng V."/>
            <person name="Clum A."/>
            <person name="Steindorff A."/>
            <person name="Ohm R."/>
            <person name="Martin F."/>
            <person name="Silar P."/>
            <person name="Natvig D."/>
            <person name="Lalanne C."/>
            <person name="Gautier V."/>
            <person name="Ament-Velasquez S.L."/>
            <person name="Kruys A."/>
            <person name="Hutchinson M.I."/>
            <person name="Powell A.J."/>
            <person name="Barry K."/>
            <person name="Miller A.N."/>
            <person name="Grigoriev I.V."/>
            <person name="Debuchy R."/>
            <person name="Gladieux P."/>
            <person name="Thoren M.H."/>
            <person name="Johannesson H."/>
        </authorList>
    </citation>
    <scope>NUCLEOTIDE SEQUENCE</scope>
    <source>
        <strain evidence="2">SMH4607-1</strain>
    </source>
</reference>
<evidence type="ECO:0000313" key="2">
    <source>
        <dbReference type="EMBL" id="KAK0708381.1"/>
    </source>
</evidence>
<evidence type="ECO:0000313" key="3">
    <source>
        <dbReference type="Proteomes" id="UP001172102"/>
    </source>
</evidence>
<feature type="compositionally biased region" description="Polar residues" evidence="1">
    <location>
        <begin position="198"/>
        <end position="208"/>
    </location>
</feature>
<comment type="caution">
    <text evidence="2">The sequence shown here is derived from an EMBL/GenBank/DDBJ whole genome shotgun (WGS) entry which is preliminary data.</text>
</comment>
<name>A0AA40DP67_9PEZI</name>
<proteinExistence type="predicted"/>
<dbReference type="Proteomes" id="UP001172102">
    <property type="component" value="Unassembled WGS sequence"/>
</dbReference>
<feature type="compositionally biased region" description="Polar residues" evidence="1">
    <location>
        <begin position="215"/>
        <end position="227"/>
    </location>
</feature>
<keyword evidence="3" id="KW-1185">Reference proteome</keyword>
<feature type="region of interest" description="Disordered" evidence="1">
    <location>
        <begin position="108"/>
        <end position="138"/>
    </location>
</feature>
<feature type="region of interest" description="Disordered" evidence="1">
    <location>
        <begin position="151"/>
        <end position="319"/>
    </location>
</feature>